<comment type="pathway">
    <text evidence="1">tRNA modification; wybutosine-tRNA(Phe) biosynthesis.</text>
</comment>
<dbReference type="EC" id="2.1.1.282" evidence="3"/>
<evidence type="ECO:0000256" key="4">
    <source>
        <dbReference type="ARBA" id="ARBA00016536"/>
    </source>
</evidence>
<evidence type="ECO:0000256" key="1">
    <source>
        <dbReference type="ARBA" id="ARBA00004797"/>
    </source>
</evidence>
<dbReference type="RefSeq" id="XP_009048056.1">
    <property type="nucleotide sequence ID" value="XM_009049808.1"/>
</dbReference>
<dbReference type="GO" id="GO:0008168">
    <property type="term" value="F:methyltransferase activity"/>
    <property type="evidence" value="ECO:0007669"/>
    <property type="project" value="UniProtKB-KW"/>
</dbReference>
<dbReference type="GeneID" id="20237439"/>
<dbReference type="HOGENOM" id="CLU_047426_1_1_1"/>
<dbReference type="UniPathway" id="UPA00375"/>
<evidence type="ECO:0000256" key="11">
    <source>
        <dbReference type="ARBA" id="ARBA00049202"/>
    </source>
</evidence>
<dbReference type="GO" id="GO:0032259">
    <property type="term" value="P:methylation"/>
    <property type="evidence" value="ECO:0007669"/>
    <property type="project" value="UniProtKB-KW"/>
</dbReference>
<gene>
    <name evidence="13" type="ORF">LOTGIDRAFT_157605</name>
</gene>
<evidence type="ECO:0000259" key="12">
    <source>
        <dbReference type="Pfam" id="PF02676"/>
    </source>
</evidence>
<dbReference type="Gene3D" id="3.30.1960.10">
    <property type="entry name" value="tRNA wybutosine-synthesizing-like"/>
    <property type="match status" value="1"/>
</dbReference>
<dbReference type="OMA" id="TWLYVSH"/>
<evidence type="ECO:0000313" key="14">
    <source>
        <dbReference type="Proteomes" id="UP000030746"/>
    </source>
</evidence>
<evidence type="ECO:0000256" key="10">
    <source>
        <dbReference type="ARBA" id="ARBA00030554"/>
    </source>
</evidence>
<dbReference type="InterPro" id="IPR036602">
    <property type="entry name" value="tRNA_yW-synthesising-like_sf"/>
</dbReference>
<evidence type="ECO:0000256" key="3">
    <source>
        <dbReference type="ARBA" id="ARBA00012750"/>
    </source>
</evidence>
<organism evidence="13 14">
    <name type="scientific">Lottia gigantea</name>
    <name type="common">Giant owl limpet</name>
    <dbReference type="NCBI Taxonomy" id="225164"/>
    <lineage>
        <taxon>Eukaryota</taxon>
        <taxon>Metazoa</taxon>
        <taxon>Spiralia</taxon>
        <taxon>Lophotrochozoa</taxon>
        <taxon>Mollusca</taxon>
        <taxon>Gastropoda</taxon>
        <taxon>Patellogastropoda</taxon>
        <taxon>Lottioidea</taxon>
        <taxon>Lottiidae</taxon>
        <taxon>Lottia</taxon>
    </lineage>
</organism>
<dbReference type="PANTHER" id="PTHR48418:SF1">
    <property type="entry name" value="TRNA WYBUTOSINE-SYNTHESIZING PROTEIN 3"/>
    <property type="match status" value="1"/>
</dbReference>
<keyword evidence="5" id="KW-0489">Methyltransferase</keyword>
<sequence length="185" mass="20925">MSDLKFEKQKSECLSGIDWSRKGSVDIPIGDLVQYINSLNHYFTTSSCSGRIMVFQQEDSSIIQKKGCQWLYTTHEDAQLKPMVESLKNITGNAVFKFEPFVLHVQCKCIEDAQKLHTVAIASGFRNSGITIGSKGKIIMAVRSTHSLEVPLSIKGEVLVSEKYLYHLVQLANEKLHENFCRIQR</sequence>
<dbReference type="InterPro" id="IPR003827">
    <property type="entry name" value="tRNA_yW-synthesising"/>
</dbReference>
<comment type="function">
    <text evidence="9">Probable S-adenosyl-L-methionine-dependent methyltransferase that acts as a component of the wybutosine biosynthesis pathway. Wybutosine is a hyper modified guanosine with a tricyclic base found at the 3'-position adjacent to the anticodon of eukaryotic phenylalanine tRNA.</text>
</comment>
<keyword evidence="6" id="KW-0808">Transferase</keyword>
<evidence type="ECO:0000256" key="6">
    <source>
        <dbReference type="ARBA" id="ARBA00022679"/>
    </source>
</evidence>
<comment type="catalytic activity">
    <reaction evidence="11">
        <text>4-demethyl-7-[(3S)-3-amino-3-carboxypropyl]wyosine(37) in tRNA(Phe) + S-adenosyl-L-methionine = 7-[(3S)-3-amino-3-carboxypropyl]wyosine(37) in tRNA(Phe) + S-adenosyl-L-homocysteine + H(+)</text>
        <dbReference type="Rhea" id="RHEA:36635"/>
        <dbReference type="Rhea" id="RHEA-COMP:10378"/>
        <dbReference type="Rhea" id="RHEA-COMP:10379"/>
        <dbReference type="ChEBI" id="CHEBI:15378"/>
        <dbReference type="ChEBI" id="CHEBI:57856"/>
        <dbReference type="ChEBI" id="CHEBI:59789"/>
        <dbReference type="ChEBI" id="CHEBI:73543"/>
        <dbReference type="ChEBI" id="CHEBI:73550"/>
        <dbReference type="EC" id="2.1.1.282"/>
    </reaction>
</comment>
<evidence type="ECO:0000313" key="13">
    <source>
        <dbReference type="EMBL" id="ESP01422.1"/>
    </source>
</evidence>
<keyword evidence="7" id="KW-0949">S-adenosyl-L-methionine</keyword>
<evidence type="ECO:0000256" key="2">
    <source>
        <dbReference type="ARBA" id="ARBA00008569"/>
    </source>
</evidence>
<evidence type="ECO:0000256" key="8">
    <source>
        <dbReference type="ARBA" id="ARBA00022694"/>
    </source>
</evidence>
<dbReference type="GO" id="GO:0008033">
    <property type="term" value="P:tRNA processing"/>
    <property type="evidence" value="ECO:0007669"/>
    <property type="project" value="UniProtKB-KW"/>
</dbReference>
<evidence type="ECO:0000256" key="7">
    <source>
        <dbReference type="ARBA" id="ARBA00022691"/>
    </source>
</evidence>
<dbReference type="FunFam" id="3.30.1960.10:FF:000001">
    <property type="entry name" value="tRNA wybutosine-synthesizing protein 3 homolog"/>
    <property type="match status" value="1"/>
</dbReference>
<dbReference type="OrthoDB" id="263283at2759"/>
<keyword evidence="8" id="KW-0819">tRNA processing</keyword>
<reference evidence="13 14" key="1">
    <citation type="journal article" date="2013" name="Nature">
        <title>Insights into bilaterian evolution from three spiralian genomes.</title>
        <authorList>
            <person name="Simakov O."/>
            <person name="Marletaz F."/>
            <person name="Cho S.J."/>
            <person name="Edsinger-Gonzales E."/>
            <person name="Havlak P."/>
            <person name="Hellsten U."/>
            <person name="Kuo D.H."/>
            <person name="Larsson T."/>
            <person name="Lv J."/>
            <person name="Arendt D."/>
            <person name="Savage R."/>
            <person name="Osoegawa K."/>
            <person name="de Jong P."/>
            <person name="Grimwood J."/>
            <person name="Chapman J.A."/>
            <person name="Shapiro H."/>
            <person name="Aerts A."/>
            <person name="Otillar R.P."/>
            <person name="Terry A.Y."/>
            <person name="Boore J.L."/>
            <person name="Grigoriev I.V."/>
            <person name="Lindberg D.R."/>
            <person name="Seaver E.C."/>
            <person name="Weisblat D.A."/>
            <person name="Putnam N.H."/>
            <person name="Rokhsar D.S."/>
        </authorList>
    </citation>
    <scope>NUCLEOTIDE SEQUENCE [LARGE SCALE GENOMIC DNA]</scope>
</reference>
<dbReference type="EMBL" id="KB200521">
    <property type="protein sequence ID" value="ESP01422.1"/>
    <property type="molecule type" value="Genomic_DNA"/>
</dbReference>
<dbReference type="Pfam" id="PF02676">
    <property type="entry name" value="TYW3"/>
    <property type="match status" value="1"/>
</dbReference>
<accession>V4B5T2</accession>
<evidence type="ECO:0000256" key="9">
    <source>
        <dbReference type="ARBA" id="ARBA00025378"/>
    </source>
</evidence>
<name>V4B5T2_LOTGI</name>
<feature type="domain" description="tRNA wybutosine-synthesizing protein" evidence="12">
    <location>
        <begin position="9"/>
        <end position="185"/>
    </location>
</feature>
<comment type="similarity">
    <text evidence="2">Belongs to the TYW3 family.</text>
</comment>
<keyword evidence="14" id="KW-1185">Reference proteome</keyword>
<dbReference type="AlphaFoldDB" id="V4B5T2"/>
<dbReference type="SUPFAM" id="SSF111278">
    <property type="entry name" value="SSo0622-like"/>
    <property type="match status" value="1"/>
</dbReference>
<dbReference type="STRING" id="225164.V4B5T2"/>
<proteinExistence type="inferred from homology"/>
<dbReference type="KEGG" id="lgi:LOTGIDRAFT_157605"/>
<dbReference type="PANTHER" id="PTHR48418">
    <property type="entry name" value="TRNA WYBUTOSINE-SYNTHESIZING PROTEIN 3"/>
    <property type="match status" value="1"/>
</dbReference>
<dbReference type="Proteomes" id="UP000030746">
    <property type="component" value="Unassembled WGS sequence"/>
</dbReference>
<evidence type="ECO:0000256" key="5">
    <source>
        <dbReference type="ARBA" id="ARBA00022603"/>
    </source>
</evidence>
<dbReference type="CTD" id="20237439"/>
<protein>
    <recommendedName>
        <fullName evidence="4">tRNA wybutosine-synthesizing protein 3 homolog</fullName>
        <ecNumber evidence="3">2.1.1.282</ecNumber>
    </recommendedName>
    <alternativeName>
        <fullName evidence="10">tRNA(Phe) 7-((3-amino-3-carboxypropyl)-4-demethylwyosine(37)-N(4))-methyltransferase</fullName>
    </alternativeName>
</protein>